<dbReference type="EMBL" id="AP025292">
    <property type="protein sequence ID" value="BDC97865.1"/>
    <property type="molecule type" value="Genomic_DNA"/>
</dbReference>
<name>A0ABM7VAB9_9BACT</name>
<dbReference type="Gene3D" id="2.160.20.10">
    <property type="entry name" value="Single-stranded right-handed beta-helix, Pectin lyase-like"/>
    <property type="match status" value="1"/>
</dbReference>
<reference evidence="1 2" key="1">
    <citation type="submission" date="2021-12" db="EMBL/GenBank/DDBJ databases">
        <title>Genome sequencing of bacteria with rrn-lacking chromosome and rrn-plasmid.</title>
        <authorList>
            <person name="Anda M."/>
            <person name="Iwasaki W."/>
        </authorList>
    </citation>
    <scope>NUCLEOTIDE SEQUENCE [LARGE SCALE GENOMIC DNA]</scope>
    <source>
        <strain evidence="1 2">NBRC 101262</strain>
    </source>
</reference>
<dbReference type="InterPro" id="IPR011050">
    <property type="entry name" value="Pectin_lyase_fold/virulence"/>
</dbReference>
<evidence type="ECO:0008006" key="3">
    <source>
        <dbReference type="Google" id="ProtNLM"/>
    </source>
</evidence>
<sequence length="455" mass="50518">MRFSFLVFFLLFFAWACLPKEEQLSTDPILKLAFSTDTLQFDTLISGQKSTFEQLQVYNRAEKAIEITQIRLAGGDNSPYQVIINGNETTTENNIRLLGKDSLLIIVQYHAQATNENAPVAMPDSLIFLTNGNEQEVKCQAATQDVYRFGKHTILQDTTLKADRPFLLTDTLTVAPAVNLTIEAGATFLAQQAAAVNIFGSLQAQGTNEQPIVFRNEKLTVEAPSQWSGIHINSPTGEINLQFTEVRNAQNSLCIQNSTTPVMLKNCQLINQGGYGLLINQAEIHAENSIFSKSGKAMICSYGGTHFYGNHLTINGIGSSLLRRDPLIKVQPEAPETNSKVQANAPHFELINSIVWGANQEEISIEGTDSPAEITFSLLKTLQDFGNTNLYNNYFSSDLFQNIEEDNYKLKEDSPQIDQATPTAVKKDFLDRTRDEKPDIGAFEFIAEEDLTPTE</sequence>
<dbReference type="InterPro" id="IPR012334">
    <property type="entry name" value="Pectin_lyas_fold"/>
</dbReference>
<organism evidence="1 2">
    <name type="scientific">Persicobacter psychrovividus</name>
    <dbReference type="NCBI Taxonomy" id="387638"/>
    <lineage>
        <taxon>Bacteria</taxon>
        <taxon>Pseudomonadati</taxon>
        <taxon>Bacteroidota</taxon>
        <taxon>Cytophagia</taxon>
        <taxon>Cytophagales</taxon>
        <taxon>Persicobacteraceae</taxon>
        <taxon>Persicobacter</taxon>
    </lineage>
</organism>
<evidence type="ECO:0000313" key="1">
    <source>
        <dbReference type="EMBL" id="BDC97865.1"/>
    </source>
</evidence>
<dbReference type="RefSeq" id="WP_338397396.1">
    <property type="nucleotide sequence ID" value="NZ_AP025292.1"/>
</dbReference>
<evidence type="ECO:0000313" key="2">
    <source>
        <dbReference type="Proteomes" id="UP001354989"/>
    </source>
</evidence>
<proteinExistence type="predicted"/>
<dbReference type="Proteomes" id="UP001354989">
    <property type="component" value="Chromosome"/>
</dbReference>
<keyword evidence="2" id="KW-1185">Reference proteome</keyword>
<accession>A0ABM7VAB9</accession>
<protein>
    <recommendedName>
        <fullName evidence="3">Right handed beta helix domain-containing protein</fullName>
    </recommendedName>
</protein>
<gene>
    <name evidence="1" type="ORF">PEPS_01460</name>
</gene>
<dbReference type="SUPFAM" id="SSF51126">
    <property type="entry name" value="Pectin lyase-like"/>
    <property type="match status" value="1"/>
</dbReference>